<evidence type="ECO:0000256" key="2">
    <source>
        <dbReference type="ARBA" id="ARBA00004123"/>
    </source>
</evidence>
<evidence type="ECO:0000256" key="5">
    <source>
        <dbReference type="ARBA" id="ARBA00007434"/>
    </source>
</evidence>
<evidence type="ECO:0000256" key="9">
    <source>
        <dbReference type="ARBA" id="ARBA00023110"/>
    </source>
</evidence>
<feature type="region of interest" description="Disordered" evidence="12">
    <location>
        <begin position="989"/>
        <end position="1009"/>
    </location>
</feature>
<feature type="compositionally biased region" description="Basic and acidic residues" evidence="12">
    <location>
        <begin position="22"/>
        <end position="43"/>
    </location>
</feature>
<proteinExistence type="inferred from homology"/>
<organism evidence="14 15">
    <name type="scientific">Baudoinia panamericana (strain UAMH 10762)</name>
    <name type="common">Angels' share fungus</name>
    <name type="synonym">Baudoinia compniacensis (strain UAMH 10762)</name>
    <dbReference type="NCBI Taxonomy" id="717646"/>
    <lineage>
        <taxon>Eukaryota</taxon>
        <taxon>Fungi</taxon>
        <taxon>Dikarya</taxon>
        <taxon>Ascomycota</taxon>
        <taxon>Pezizomycotina</taxon>
        <taxon>Dothideomycetes</taxon>
        <taxon>Dothideomycetidae</taxon>
        <taxon>Mycosphaerellales</taxon>
        <taxon>Teratosphaeriaceae</taxon>
        <taxon>Baudoinia</taxon>
    </lineage>
</organism>
<dbReference type="GO" id="GO:0071361">
    <property type="term" value="P:cellular response to ethanol"/>
    <property type="evidence" value="ECO:0007669"/>
    <property type="project" value="EnsemblFungi"/>
</dbReference>
<keyword evidence="10" id="KW-0539">Nucleus</keyword>
<dbReference type="GO" id="GO:0070936">
    <property type="term" value="P:protein K48-linked ubiquitination"/>
    <property type="evidence" value="ECO:0007669"/>
    <property type="project" value="EnsemblFungi"/>
</dbReference>
<dbReference type="KEGG" id="bcom:BAUCODRAFT_68628"/>
<dbReference type="GO" id="GO:0006511">
    <property type="term" value="P:ubiquitin-dependent protein catabolic process"/>
    <property type="evidence" value="ECO:0007669"/>
    <property type="project" value="EnsemblFungi"/>
</dbReference>
<dbReference type="InterPro" id="IPR013083">
    <property type="entry name" value="Znf_RING/FYVE/PHD"/>
</dbReference>
<feature type="coiled-coil region" evidence="11">
    <location>
        <begin position="448"/>
        <end position="482"/>
    </location>
</feature>
<comment type="subcellular location">
    <subcellularLocation>
        <location evidence="3">Cytoplasm</location>
    </subcellularLocation>
    <subcellularLocation>
        <location evidence="2">Nucleus</location>
    </subcellularLocation>
</comment>
<evidence type="ECO:0000256" key="8">
    <source>
        <dbReference type="ARBA" id="ARBA00022786"/>
    </source>
</evidence>
<dbReference type="Pfam" id="PF04564">
    <property type="entry name" value="U-box"/>
    <property type="match status" value="1"/>
</dbReference>
<dbReference type="eggNOG" id="KOG2042">
    <property type="taxonomic scope" value="Eukaryota"/>
</dbReference>
<feature type="domain" description="U-box" evidence="13">
    <location>
        <begin position="912"/>
        <end position="986"/>
    </location>
</feature>
<comment type="similarity">
    <text evidence="5">Belongs to the ubiquitin conjugation factor E4 family.</text>
</comment>
<evidence type="ECO:0000256" key="11">
    <source>
        <dbReference type="SAM" id="Coils"/>
    </source>
</evidence>
<dbReference type="InterPro" id="IPR003613">
    <property type="entry name" value="Ubox_domain"/>
</dbReference>
<dbReference type="SMART" id="SM00504">
    <property type="entry name" value="Ubox"/>
    <property type="match status" value="1"/>
</dbReference>
<evidence type="ECO:0000256" key="1">
    <source>
        <dbReference type="ARBA" id="ARBA00000900"/>
    </source>
</evidence>
<keyword evidence="7" id="KW-0808">Transferase</keyword>
<evidence type="ECO:0000259" key="13">
    <source>
        <dbReference type="PROSITE" id="PS51698"/>
    </source>
</evidence>
<comment type="catalytic activity">
    <reaction evidence="1">
        <text>S-ubiquitinyl-[E2 ubiquitin-conjugating enzyme]-L-cysteine + [acceptor protein]-L-lysine = [E2 ubiquitin-conjugating enzyme]-L-cysteine + N(6)-ubiquitinyl-[acceptor protein]-L-lysine.</text>
        <dbReference type="EC" id="2.3.2.27"/>
    </reaction>
</comment>
<accession>M2MZZ2</accession>
<evidence type="ECO:0000256" key="4">
    <source>
        <dbReference type="ARBA" id="ARBA00004906"/>
    </source>
</evidence>
<dbReference type="GO" id="GO:0000151">
    <property type="term" value="C:ubiquitin ligase complex"/>
    <property type="evidence" value="ECO:0007669"/>
    <property type="project" value="InterPro"/>
</dbReference>
<evidence type="ECO:0000256" key="10">
    <source>
        <dbReference type="ARBA" id="ARBA00023242"/>
    </source>
</evidence>
<name>M2MZZ2_BAUPA</name>
<dbReference type="GO" id="GO:0034450">
    <property type="term" value="F:ubiquitin-ubiquitin ligase activity"/>
    <property type="evidence" value="ECO:0007669"/>
    <property type="project" value="EnsemblFungi"/>
</dbReference>
<dbReference type="Pfam" id="PF10408">
    <property type="entry name" value="Ufd2P_core"/>
    <property type="match status" value="1"/>
</dbReference>
<dbReference type="FunFam" id="3.30.40.10:FF:000055">
    <property type="entry name" value="Ubiquitin conjugation factor e4 a"/>
    <property type="match status" value="1"/>
</dbReference>
<keyword evidence="15" id="KW-1185">Reference proteome</keyword>
<dbReference type="CDD" id="cd16657">
    <property type="entry name" value="RING-Ubox_UBE4A"/>
    <property type="match status" value="1"/>
</dbReference>
<dbReference type="HOGENOM" id="CLU_003224_2_1_1"/>
<evidence type="ECO:0000256" key="3">
    <source>
        <dbReference type="ARBA" id="ARBA00004496"/>
    </source>
</evidence>
<reference evidence="14 15" key="1">
    <citation type="journal article" date="2012" name="PLoS Pathog.">
        <title>Diverse lifestyles and strategies of plant pathogenesis encoded in the genomes of eighteen Dothideomycetes fungi.</title>
        <authorList>
            <person name="Ohm R.A."/>
            <person name="Feau N."/>
            <person name="Henrissat B."/>
            <person name="Schoch C.L."/>
            <person name="Horwitz B.A."/>
            <person name="Barry K.W."/>
            <person name="Condon B.J."/>
            <person name="Copeland A.C."/>
            <person name="Dhillon B."/>
            <person name="Glaser F."/>
            <person name="Hesse C.N."/>
            <person name="Kosti I."/>
            <person name="LaButti K."/>
            <person name="Lindquist E.A."/>
            <person name="Lucas S."/>
            <person name="Salamov A.A."/>
            <person name="Bradshaw R.E."/>
            <person name="Ciuffetti L."/>
            <person name="Hamelin R.C."/>
            <person name="Kema G.H.J."/>
            <person name="Lawrence C."/>
            <person name="Scott J.A."/>
            <person name="Spatafora J.W."/>
            <person name="Turgeon B.G."/>
            <person name="de Wit P.J.G.M."/>
            <person name="Zhong S."/>
            <person name="Goodwin S.B."/>
            <person name="Grigoriev I.V."/>
        </authorList>
    </citation>
    <scope>NUCLEOTIDE SEQUENCE [LARGE SCALE GENOMIC DNA]</scope>
    <source>
        <strain evidence="14 15">UAMH 10762</strain>
    </source>
</reference>
<evidence type="ECO:0000256" key="6">
    <source>
        <dbReference type="ARBA" id="ARBA00022490"/>
    </source>
</evidence>
<keyword evidence="9" id="KW-0413">Isomerase</keyword>
<dbReference type="InterPro" id="IPR019474">
    <property type="entry name" value="Ub_conjug_fac_E4_core"/>
</dbReference>
<dbReference type="PANTHER" id="PTHR13931:SF2">
    <property type="entry name" value="UBIQUITIN CONJUGATION FACTOR E4 B"/>
    <property type="match status" value="1"/>
</dbReference>
<dbReference type="GO" id="GO:0003755">
    <property type="term" value="F:peptidyl-prolyl cis-trans isomerase activity"/>
    <property type="evidence" value="ECO:0007669"/>
    <property type="project" value="UniProtKB-KW"/>
</dbReference>
<evidence type="ECO:0000313" key="14">
    <source>
        <dbReference type="EMBL" id="EMC97218.1"/>
    </source>
</evidence>
<protein>
    <recommendedName>
        <fullName evidence="13">U-box domain-containing protein</fullName>
    </recommendedName>
</protein>
<dbReference type="EMBL" id="KB445554">
    <property type="protein sequence ID" value="EMC97218.1"/>
    <property type="molecule type" value="Genomic_DNA"/>
</dbReference>
<keyword evidence="8" id="KW-0833">Ubl conjugation pathway</keyword>
<dbReference type="GO" id="GO:0036503">
    <property type="term" value="P:ERAD pathway"/>
    <property type="evidence" value="ECO:0007669"/>
    <property type="project" value="EnsemblFungi"/>
</dbReference>
<gene>
    <name evidence="14" type="ORF">BAUCODRAFT_68628</name>
</gene>
<dbReference type="AlphaFoldDB" id="M2MZZ2"/>
<dbReference type="UniPathway" id="UPA00143"/>
<dbReference type="OrthoDB" id="20295at2759"/>
<evidence type="ECO:0000256" key="12">
    <source>
        <dbReference type="SAM" id="MobiDB-lite"/>
    </source>
</evidence>
<evidence type="ECO:0000313" key="15">
    <source>
        <dbReference type="Proteomes" id="UP000011761"/>
    </source>
</evidence>
<dbReference type="PANTHER" id="PTHR13931">
    <property type="entry name" value="UBIQUITINATION FACTOR E4"/>
    <property type="match status" value="1"/>
</dbReference>
<dbReference type="OMA" id="SNAFMTN"/>
<dbReference type="Proteomes" id="UP000011761">
    <property type="component" value="Unassembled WGS sequence"/>
</dbReference>
<dbReference type="GO" id="GO:0031398">
    <property type="term" value="P:positive regulation of protein ubiquitination"/>
    <property type="evidence" value="ECO:0007669"/>
    <property type="project" value="EnsemblFungi"/>
</dbReference>
<evidence type="ECO:0000256" key="7">
    <source>
        <dbReference type="ARBA" id="ARBA00022679"/>
    </source>
</evidence>
<feature type="region of interest" description="Disordered" evidence="12">
    <location>
        <begin position="1"/>
        <end position="43"/>
    </location>
</feature>
<dbReference type="PROSITE" id="PS51698">
    <property type="entry name" value="U_BOX"/>
    <property type="match status" value="1"/>
</dbReference>
<dbReference type="GO" id="GO:0005737">
    <property type="term" value="C:cytoplasm"/>
    <property type="evidence" value="ECO:0007669"/>
    <property type="project" value="UniProtKB-SubCell"/>
</dbReference>
<keyword evidence="11" id="KW-0175">Coiled coil</keyword>
<dbReference type="GO" id="GO:0005634">
    <property type="term" value="C:nucleus"/>
    <property type="evidence" value="ECO:0007669"/>
    <property type="project" value="UniProtKB-SubCell"/>
</dbReference>
<dbReference type="RefSeq" id="XP_007675452.1">
    <property type="nucleotide sequence ID" value="XM_007677262.1"/>
</dbReference>
<keyword evidence="9" id="KW-0697">Rotamase</keyword>
<comment type="pathway">
    <text evidence="4">Protein modification; protein ubiquitination.</text>
</comment>
<dbReference type="SUPFAM" id="SSF57850">
    <property type="entry name" value="RING/U-box"/>
    <property type="match status" value="1"/>
</dbReference>
<dbReference type="STRING" id="717646.M2MZZ2"/>
<dbReference type="GeneID" id="19116456"/>
<keyword evidence="6" id="KW-0963">Cytoplasm</keyword>
<dbReference type="Gene3D" id="3.30.40.10">
    <property type="entry name" value="Zinc/RING finger domain, C3HC4 (zinc finger)"/>
    <property type="match status" value="1"/>
</dbReference>
<dbReference type="InterPro" id="IPR045132">
    <property type="entry name" value="UBE4"/>
</dbReference>
<sequence length="1009" mass="114686">MQPEEKQTAPQIKIRPRPASPAKRESDGSEKARPKPAKEPDSLEVWQDRSLRSIFRVSLKPEEVRDLHGHHLVFLASTREDLVESKAPLQLNVDALEGAITEAASHAPGGKPFEYLLSCFKRVSKMIRNARYDGDAEARRDVLSEARRLCMSYCIFAVTMPEMFGENVPSTNPLVDHLLAVPESDTGICTDFLDEATARMDEDDSIKDALVGSAEELSHRLATQDMLGAYQPYMTGLYNLVRFKKIADAITRSPRWAPPDVEPQDIETKTILGPFFRLSPMQLEVARSYFSAPKTRDRAFITNAQNAIRLTLRTHQSELFRIVDVIVKSGPEPRERMLDWFATCVNKNHKKRAMRVDYRTVSSDGFVVNVTNVLDQLCNPFMDAMFGKIEKIDVNYLRRAPRVDISEETKINADLKTAETFFEHKASGTSNFISEVFFLTVAAHHYGTEAAQERMSTLQKTVKRMEQDLKTFEADRQRYESDPRYLAQFERQVDNIKKSIDDNWSTIHATNGVLLDEVSQALSMQFMRYVIVWLLRLASGKNLPKEQLELPLPAEQPDVFRCLPEYFLEDIVDNFKFITGNIPGIITPQQCNEIVEICITFLRNTEYVFNPGVKSGLVTILFYGVQPYYNKARGLLGDVLIGSPFAQKHLLHALMRFYIEAESTGTHNQFYDKFNIRYEIFQVIKCIWVNTMYRDNLAKEASVNTDFFVQFVNMVVNDVTFVLDESLTAFREIHDLSREIASPTFAALNEEQRKERQELLDDKKGKAKSFMGLTRESMETLKLFTETLPDAFTMPEIVGRLAAMLDYNLETMVGSKRKNLVVDNPQEYKFDPKALLGDIVTVFLNLSAKPNFIHAIVHDGRSYKQTNFDAAADIMRKHVYMAPEDIRKWEALAQRVAETAAAEAQEEEDLGEPPEEFLDPLMAELMIDPVILPASKTTIDRSTIRSHLLSDPTDPFNRAPLKIEQVVPNVELKQKIDEWKAERLAAKRAEKAAATAATGDGEPMDTSSG</sequence>